<keyword evidence="3" id="KW-1185">Reference proteome</keyword>
<dbReference type="Proteomes" id="UP001172673">
    <property type="component" value="Unassembled WGS sequence"/>
</dbReference>
<comment type="caution">
    <text evidence="2">The sequence shown here is derived from an EMBL/GenBank/DDBJ whole genome shotgun (WGS) entry which is preliminary data.</text>
</comment>
<accession>A0AA38X507</accession>
<protein>
    <recommendedName>
        <fullName evidence="1">AB hydrolase-1 domain-containing protein</fullName>
    </recommendedName>
</protein>
<feature type="domain" description="AB hydrolase-1" evidence="1">
    <location>
        <begin position="109"/>
        <end position="369"/>
    </location>
</feature>
<evidence type="ECO:0000313" key="2">
    <source>
        <dbReference type="EMBL" id="KAJ9606856.1"/>
    </source>
</evidence>
<dbReference type="AlphaFoldDB" id="A0AA38X507"/>
<dbReference type="EMBL" id="JAPDRK010000013">
    <property type="protein sequence ID" value="KAJ9606856.1"/>
    <property type="molecule type" value="Genomic_DNA"/>
</dbReference>
<dbReference type="InterPro" id="IPR029058">
    <property type="entry name" value="AB_hydrolase_fold"/>
</dbReference>
<proteinExistence type="predicted"/>
<dbReference type="Pfam" id="PF12697">
    <property type="entry name" value="Abhydrolase_6"/>
    <property type="match status" value="1"/>
</dbReference>
<evidence type="ECO:0000259" key="1">
    <source>
        <dbReference type="Pfam" id="PF12697"/>
    </source>
</evidence>
<dbReference type="FunFam" id="3.40.50.1820:FF:000214">
    <property type="entry name" value="Toxin biosynthesis protein, putative"/>
    <property type="match status" value="1"/>
</dbReference>
<organism evidence="2 3">
    <name type="scientific">Cladophialophora chaetospira</name>
    <dbReference type="NCBI Taxonomy" id="386627"/>
    <lineage>
        <taxon>Eukaryota</taxon>
        <taxon>Fungi</taxon>
        <taxon>Dikarya</taxon>
        <taxon>Ascomycota</taxon>
        <taxon>Pezizomycotina</taxon>
        <taxon>Eurotiomycetes</taxon>
        <taxon>Chaetothyriomycetidae</taxon>
        <taxon>Chaetothyriales</taxon>
        <taxon>Herpotrichiellaceae</taxon>
        <taxon>Cladophialophora</taxon>
    </lineage>
</organism>
<name>A0AA38X507_9EURO</name>
<dbReference type="SUPFAM" id="SSF53474">
    <property type="entry name" value="alpha/beta-Hydrolases"/>
    <property type="match status" value="1"/>
</dbReference>
<gene>
    <name evidence="2" type="ORF">H2200_008866</name>
</gene>
<evidence type="ECO:0000313" key="3">
    <source>
        <dbReference type="Proteomes" id="UP001172673"/>
    </source>
</evidence>
<reference evidence="2" key="1">
    <citation type="submission" date="2022-10" db="EMBL/GenBank/DDBJ databases">
        <title>Culturing micro-colonial fungi from biological soil crusts in the Mojave desert and describing Neophaeococcomyces mojavensis, and introducing the new genera and species Taxawa tesnikishii.</title>
        <authorList>
            <person name="Kurbessoian T."/>
            <person name="Stajich J.E."/>
        </authorList>
    </citation>
    <scope>NUCLEOTIDE SEQUENCE</scope>
    <source>
        <strain evidence="2">TK_41</strain>
    </source>
</reference>
<sequence length="427" mass="47964">MASFNIVEHEIPCQHIREYARASASSQESVFQLSVKQYIPKDNPKPRPGDVTIIGAHANAFPKELYEPLWDDIHARSKKHGFRIRSIWIADVAQQGQSSVLNEQILGNDPGWHDHPRDLLHMINMKRDLMPRPIIGIGHSMGGSHLVNLAYIHPRLLTTLVLIDPVIQIYSSVSPTAGPSPARLSTYRREVWPSRSSAATAFRASKFYQAWDPRVLDRWIDHGIRDMPTLLHPDSSKDDKGAPKVTLKTPMPQEVFTFLRPNYEGNGYNGTPVNRKTHPDINPTLPSIYPFYRAEGPANFFRLEELRPSVLYIFGGKSDVGTPDACKAKMDHTGVGIGGSGGAAAGRVRSVLFEDIGHLIAMEAVDRTADHASEWIGSELALWRKDEEEHERTWTNAKTLVEKQSVDDEWKKHMGGPYERPKKVAKL</sequence>
<dbReference type="InterPro" id="IPR000073">
    <property type="entry name" value="AB_hydrolase_1"/>
</dbReference>
<dbReference type="Gene3D" id="3.40.50.1820">
    <property type="entry name" value="alpha/beta hydrolase"/>
    <property type="match status" value="1"/>
</dbReference>